<evidence type="ECO:0008006" key="3">
    <source>
        <dbReference type="Google" id="ProtNLM"/>
    </source>
</evidence>
<keyword evidence="2" id="KW-1185">Reference proteome</keyword>
<dbReference type="Pfam" id="PF01724">
    <property type="entry name" value="DUF29"/>
    <property type="match status" value="1"/>
</dbReference>
<dbReference type="OrthoDB" id="5769308at2"/>
<proteinExistence type="predicted"/>
<dbReference type="Proteomes" id="UP000180235">
    <property type="component" value="Chromosome"/>
</dbReference>
<dbReference type="EMBL" id="CP017675">
    <property type="protein sequence ID" value="APB33964.1"/>
    <property type="molecule type" value="Genomic_DNA"/>
</dbReference>
<dbReference type="KEGG" id="glt:GlitD10_1640"/>
<dbReference type="Gene3D" id="1.20.1220.20">
    <property type="entry name" value="Uncharcterised protein PF01724"/>
    <property type="match status" value="1"/>
</dbReference>
<accession>A0A1J0ADF2</accession>
<evidence type="ECO:0000313" key="2">
    <source>
        <dbReference type="Proteomes" id="UP000180235"/>
    </source>
</evidence>
<sequence length="151" mass="18062">MDKNSLYEKDFYAWTQWHIQALSNRTAAELDWENLQKELESLGKQEYRELVSRLAVLLGHLLKWESQPESRCRSWFLTIREQRRAVRRHLKRNPSLGSLCQDALEDGFEGGVDLALRETQLPLRVFPEKCPYRFEEILNDHFYCDTSKDWE</sequence>
<dbReference type="RefSeq" id="WP_071454477.1">
    <property type="nucleotide sequence ID" value="NZ_CP017675.1"/>
</dbReference>
<dbReference type="InterPro" id="IPR002636">
    <property type="entry name" value="DUF29"/>
</dbReference>
<dbReference type="STRING" id="1188229.GlitD10_1640"/>
<dbReference type="AlphaFoldDB" id="A0A1J0ADF2"/>
<reference evidence="1 2" key="1">
    <citation type="submission" date="2016-10" db="EMBL/GenBank/DDBJ databases">
        <title>Description of Gloeomargarita lithophora gen. nov., sp. nov., a thylakoid-bearing basal-branching cyanobacterium with intracellular carbonates, and proposal for Gloeomargaritales ord. nov.</title>
        <authorList>
            <person name="Moreira D."/>
            <person name="Tavera R."/>
            <person name="Benzerara K."/>
            <person name="Skouri-Panet F."/>
            <person name="Couradeau E."/>
            <person name="Gerard E."/>
            <person name="Loussert C."/>
            <person name="Novelo E."/>
            <person name="Zivanovic Y."/>
            <person name="Lopez-Garcia P."/>
        </authorList>
    </citation>
    <scope>NUCLEOTIDE SEQUENCE [LARGE SCALE GENOMIC DNA]</scope>
    <source>
        <strain evidence="1 2">D10</strain>
    </source>
</reference>
<dbReference type="PANTHER" id="PTHR34235">
    <property type="entry name" value="SLR1203 PROTEIN-RELATED"/>
    <property type="match status" value="1"/>
</dbReference>
<gene>
    <name evidence="1" type="ORF">GlitD10_1640</name>
</gene>
<evidence type="ECO:0000313" key="1">
    <source>
        <dbReference type="EMBL" id="APB33964.1"/>
    </source>
</evidence>
<organism evidence="1 2">
    <name type="scientific">Gloeomargarita lithophora Alchichica-D10</name>
    <dbReference type="NCBI Taxonomy" id="1188229"/>
    <lineage>
        <taxon>Bacteria</taxon>
        <taxon>Bacillati</taxon>
        <taxon>Cyanobacteriota</taxon>
        <taxon>Cyanophyceae</taxon>
        <taxon>Gloeomargaritales</taxon>
        <taxon>Gloeomargaritaceae</taxon>
        <taxon>Gloeomargarita</taxon>
    </lineage>
</organism>
<protein>
    <recommendedName>
        <fullName evidence="3">DUF29 domain-containing protein</fullName>
    </recommendedName>
</protein>
<dbReference type="PANTHER" id="PTHR34235:SF4">
    <property type="entry name" value="SLR0291 PROTEIN"/>
    <property type="match status" value="1"/>
</dbReference>
<name>A0A1J0ADF2_9CYAN</name>